<dbReference type="InterPro" id="IPR004188">
    <property type="entry name" value="Phe-tRNA_ligase_II_N"/>
</dbReference>
<dbReference type="GO" id="GO:0000049">
    <property type="term" value="F:tRNA binding"/>
    <property type="evidence" value="ECO:0007669"/>
    <property type="project" value="InterPro"/>
</dbReference>
<dbReference type="PANTHER" id="PTHR11538">
    <property type="entry name" value="PHENYLALANYL-TRNA SYNTHETASE"/>
    <property type="match status" value="1"/>
</dbReference>
<evidence type="ECO:0000256" key="10">
    <source>
        <dbReference type="ARBA" id="ARBA00022917"/>
    </source>
</evidence>
<evidence type="ECO:0000256" key="9">
    <source>
        <dbReference type="ARBA" id="ARBA00022842"/>
    </source>
</evidence>
<organism evidence="15">
    <name type="scientific">Rhodothermus marinus</name>
    <name type="common">Rhodothermus obamensis</name>
    <dbReference type="NCBI Taxonomy" id="29549"/>
    <lineage>
        <taxon>Bacteria</taxon>
        <taxon>Pseudomonadati</taxon>
        <taxon>Rhodothermota</taxon>
        <taxon>Rhodothermia</taxon>
        <taxon>Rhodothermales</taxon>
        <taxon>Rhodothermaceae</taxon>
        <taxon>Rhodothermus</taxon>
    </lineage>
</organism>
<dbReference type="SUPFAM" id="SSF46589">
    <property type="entry name" value="tRNA-binding arm"/>
    <property type="match status" value="1"/>
</dbReference>
<dbReference type="InterPro" id="IPR004529">
    <property type="entry name" value="Phe-tRNA-synth_IIc_asu"/>
</dbReference>
<name>A0A7V2F587_RHOMR</name>
<comment type="subcellular location">
    <subcellularLocation>
        <location evidence="1 13">Cytoplasm</location>
    </subcellularLocation>
</comment>
<dbReference type="GO" id="GO:0004826">
    <property type="term" value="F:phenylalanine-tRNA ligase activity"/>
    <property type="evidence" value="ECO:0007669"/>
    <property type="project" value="UniProtKB-UniRule"/>
</dbReference>
<dbReference type="HAMAP" id="MF_00281">
    <property type="entry name" value="Phe_tRNA_synth_alpha1"/>
    <property type="match status" value="1"/>
</dbReference>
<dbReference type="NCBIfam" id="TIGR00468">
    <property type="entry name" value="pheS"/>
    <property type="match status" value="1"/>
</dbReference>
<dbReference type="GO" id="GO:0006432">
    <property type="term" value="P:phenylalanyl-tRNA aminoacylation"/>
    <property type="evidence" value="ECO:0007669"/>
    <property type="project" value="UniProtKB-UniRule"/>
</dbReference>
<gene>
    <name evidence="13" type="primary">pheS</name>
    <name evidence="15" type="ORF">ENO59_01230</name>
</gene>
<comment type="cofactor">
    <cofactor evidence="13">
        <name>Mg(2+)</name>
        <dbReference type="ChEBI" id="CHEBI:18420"/>
    </cofactor>
    <text evidence="13">Binds 2 magnesium ions per tetramer.</text>
</comment>
<keyword evidence="9 13" id="KW-0460">Magnesium</keyword>
<comment type="similarity">
    <text evidence="2 13">Belongs to the class-II aminoacyl-tRNA synthetase family. Phe-tRNA synthetase alpha subunit type 1 subfamily.</text>
</comment>
<dbReference type="Pfam" id="PF01409">
    <property type="entry name" value="tRNA-synt_2d"/>
    <property type="match status" value="1"/>
</dbReference>
<comment type="catalytic activity">
    <reaction evidence="12 13">
        <text>tRNA(Phe) + L-phenylalanine + ATP = L-phenylalanyl-tRNA(Phe) + AMP + diphosphate + H(+)</text>
        <dbReference type="Rhea" id="RHEA:19413"/>
        <dbReference type="Rhea" id="RHEA-COMP:9668"/>
        <dbReference type="Rhea" id="RHEA-COMP:9699"/>
        <dbReference type="ChEBI" id="CHEBI:15378"/>
        <dbReference type="ChEBI" id="CHEBI:30616"/>
        <dbReference type="ChEBI" id="CHEBI:33019"/>
        <dbReference type="ChEBI" id="CHEBI:58095"/>
        <dbReference type="ChEBI" id="CHEBI:78442"/>
        <dbReference type="ChEBI" id="CHEBI:78531"/>
        <dbReference type="ChEBI" id="CHEBI:456215"/>
        <dbReference type="EC" id="6.1.1.20"/>
    </reaction>
</comment>
<evidence type="ECO:0000256" key="3">
    <source>
        <dbReference type="ARBA" id="ARBA00011209"/>
    </source>
</evidence>
<keyword evidence="8 13" id="KW-0067">ATP-binding</keyword>
<dbReference type="InterPro" id="IPR022911">
    <property type="entry name" value="Phe_tRNA_ligase_alpha1_bac"/>
</dbReference>
<evidence type="ECO:0000313" key="15">
    <source>
        <dbReference type="EMBL" id="HER95136.1"/>
    </source>
</evidence>
<evidence type="ECO:0000256" key="12">
    <source>
        <dbReference type="ARBA" id="ARBA00049255"/>
    </source>
</evidence>
<sequence length="341" mass="39133">MATVSLHEALEALRQEITQTPIDSEAAAEAFRIRFLGQRSGQLTHLFKRLRELPPEERPLLGGQLNALKRLAEQRLEEARLRLRPTPTGSAEIPDLTLPGRRMFTGSLHPLTQTLEAIVRVFEQLGFAVVEGPEIEDDWHNFSALNFPPDHPARDMQDTFFLHQGASYAEAVVLRTHTSPVQIRVMERMQPPIRIIAPGRVYRNEAVSYKSFCLFHQVEGLYVDQNVSMGDLKQTLHLFAQALFGKDVRMRFRPSYFPFTEPSAEVDIWWPLPDHPEGGRWMEILGCGMVHPNVFRAVGIDPERYTGYAFGMGVERIAMLRYGIDDIRLFYENDVRFLEQF</sequence>
<keyword evidence="11 13" id="KW-0030">Aminoacyl-tRNA synthetase</keyword>
<feature type="domain" description="Aminoacyl-transfer RNA synthetases class-II family profile" evidence="14">
    <location>
        <begin position="117"/>
        <end position="332"/>
    </location>
</feature>
<dbReference type="AlphaFoldDB" id="A0A7V2F587"/>
<dbReference type="EC" id="6.1.1.20" evidence="13"/>
<keyword evidence="5 13" id="KW-0436">Ligase</keyword>
<evidence type="ECO:0000256" key="7">
    <source>
        <dbReference type="ARBA" id="ARBA00022741"/>
    </source>
</evidence>
<evidence type="ECO:0000256" key="4">
    <source>
        <dbReference type="ARBA" id="ARBA00022490"/>
    </source>
</evidence>
<evidence type="ECO:0000256" key="1">
    <source>
        <dbReference type="ARBA" id="ARBA00004496"/>
    </source>
</evidence>
<dbReference type="Gene3D" id="3.30.930.10">
    <property type="entry name" value="Bira Bifunctional Protein, Domain 2"/>
    <property type="match status" value="1"/>
</dbReference>
<dbReference type="CDD" id="cd00496">
    <property type="entry name" value="PheRS_alpha_core"/>
    <property type="match status" value="1"/>
</dbReference>
<keyword evidence="7 13" id="KW-0547">Nucleotide-binding</keyword>
<proteinExistence type="inferred from homology"/>
<dbReference type="PANTHER" id="PTHR11538:SF41">
    <property type="entry name" value="PHENYLALANINE--TRNA LIGASE, MITOCHONDRIAL"/>
    <property type="match status" value="1"/>
</dbReference>
<keyword evidence="4 13" id="KW-0963">Cytoplasm</keyword>
<dbReference type="EMBL" id="DSGB01000002">
    <property type="protein sequence ID" value="HER95136.1"/>
    <property type="molecule type" value="Genomic_DNA"/>
</dbReference>
<dbReference type="Pfam" id="PF02912">
    <property type="entry name" value="Phe_tRNA-synt_N"/>
    <property type="match status" value="1"/>
</dbReference>
<evidence type="ECO:0000256" key="5">
    <source>
        <dbReference type="ARBA" id="ARBA00022598"/>
    </source>
</evidence>
<protein>
    <recommendedName>
        <fullName evidence="13">Phenylalanine--tRNA ligase alpha subunit</fullName>
        <ecNumber evidence="13">6.1.1.20</ecNumber>
    </recommendedName>
    <alternativeName>
        <fullName evidence="13">Phenylalanyl-tRNA synthetase alpha subunit</fullName>
        <shortName evidence="13">PheRS</shortName>
    </alternativeName>
</protein>
<comment type="subunit">
    <text evidence="3 13">Tetramer of two alpha and two beta subunits.</text>
</comment>
<evidence type="ECO:0000256" key="11">
    <source>
        <dbReference type="ARBA" id="ARBA00023146"/>
    </source>
</evidence>
<evidence type="ECO:0000256" key="8">
    <source>
        <dbReference type="ARBA" id="ARBA00022840"/>
    </source>
</evidence>
<dbReference type="GO" id="GO:0005524">
    <property type="term" value="F:ATP binding"/>
    <property type="evidence" value="ECO:0007669"/>
    <property type="project" value="UniProtKB-UniRule"/>
</dbReference>
<dbReference type="GO" id="GO:0000287">
    <property type="term" value="F:magnesium ion binding"/>
    <property type="evidence" value="ECO:0007669"/>
    <property type="project" value="UniProtKB-UniRule"/>
</dbReference>
<reference evidence="15" key="1">
    <citation type="journal article" date="2020" name="mSystems">
        <title>Genome- and Community-Level Interaction Insights into Carbon Utilization and Element Cycling Functions of Hydrothermarchaeota in Hydrothermal Sediment.</title>
        <authorList>
            <person name="Zhou Z."/>
            <person name="Liu Y."/>
            <person name="Xu W."/>
            <person name="Pan J."/>
            <person name="Luo Z.H."/>
            <person name="Li M."/>
        </authorList>
    </citation>
    <scope>NUCLEOTIDE SEQUENCE [LARGE SCALE GENOMIC DNA]</scope>
    <source>
        <strain evidence="15">SpSt-143</strain>
    </source>
</reference>
<dbReference type="PROSITE" id="PS50862">
    <property type="entry name" value="AA_TRNA_LIGASE_II"/>
    <property type="match status" value="1"/>
</dbReference>
<feature type="binding site" evidence="13">
    <location>
        <position position="261"/>
    </location>
    <ligand>
        <name>Mg(2+)</name>
        <dbReference type="ChEBI" id="CHEBI:18420"/>
        <note>shared with beta subunit</note>
    </ligand>
</feature>
<accession>A0A7V2F587</accession>
<comment type="caution">
    <text evidence="15">The sequence shown here is derived from an EMBL/GenBank/DDBJ whole genome shotgun (WGS) entry which is preliminary data.</text>
</comment>
<keyword evidence="6 13" id="KW-0479">Metal-binding</keyword>
<dbReference type="GO" id="GO:0005737">
    <property type="term" value="C:cytoplasm"/>
    <property type="evidence" value="ECO:0007669"/>
    <property type="project" value="UniProtKB-SubCell"/>
</dbReference>
<evidence type="ECO:0000256" key="13">
    <source>
        <dbReference type="HAMAP-Rule" id="MF_00281"/>
    </source>
</evidence>
<evidence type="ECO:0000259" key="14">
    <source>
        <dbReference type="PROSITE" id="PS50862"/>
    </source>
</evidence>
<dbReference type="InterPro" id="IPR045864">
    <property type="entry name" value="aa-tRNA-synth_II/BPL/LPL"/>
</dbReference>
<keyword evidence="10 13" id="KW-0648">Protein biosynthesis</keyword>
<evidence type="ECO:0000256" key="6">
    <source>
        <dbReference type="ARBA" id="ARBA00022723"/>
    </source>
</evidence>
<dbReference type="InterPro" id="IPR010978">
    <property type="entry name" value="tRNA-bd_arm"/>
</dbReference>
<dbReference type="InterPro" id="IPR002319">
    <property type="entry name" value="Phenylalanyl-tRNA_Synthase"/>
</dbReference>
<evidence type="ECO:0000256" key="2">
    <source>
        <dbReference type="ARBA" id="ARBA00010207"/>
    </source>
</evidence>
<dbReference type="SUPFAM" id="SSF55681">
    <property type="entry name" value="Class II aaRS and biotin synthetases"/>
    <property type="match status" value="1"/>
</dbReference>
<dbReference type="InterPro" id="IPR006195">
    <property type="entry name" value="aa-tRNA-synth_II"/>
</dbReference>